<proteinExistence type="predicted"/>
<feature type="region of interest" description="Disordered" evidence="1">
    <location>
        <begin position="1"/>
        <end position="31"/>
    </location>
</feature>
<reference evidence="2 3" key="1">
    <citation type="submission" date="2020-07" db="EMBL/GenBank/DDBJ databases">
        <title>Genomic Encyclopedia of Type Strains, Phase IV (KMG-IV): sequencing the most valuable type-strain genomes for metagenomic binning, comparative biology and taxonomic classification.</title>
        <authorList>
            <person name="Goeker M."/>
        </authorList>
    </citation>
    <scope>NUCLEOTIDE SEQUENCE [LARGE SCALE GENOMIC DNA]</scope>
    <source>
        <strain evidence="2 3">DSM 45533</strain>
    </source>
</reference>
<organism evidence="2 3">
    <name type="scientific">Nonomuraea soli</name>
    <dbReference type="NCBI Taxonomy" id="1032476"/>
    <lineage>
        <taxon>Bacteria</taxon>
        <taxon>Bacillati</taxon>
        <taxon>Actinomycetota</taxon>
        <taxon>Actinomycetes</taxon>
        <taxon>Streptosporangiales</taxon>
        <taxon>Streptosporangiaceae</taxon>
        <taxon>Nonomuraea</taxon>
    </lineage>
</organism>
<protein>
    <submittedName>
        <fullName evidence="2">Uncharacterized protein</fullName>
    </submittedName>
</protein>
<evidence type="ECO:0000313" key="2">
    <source>
        <dbReference type="EMBL" id="MBA2897668.1"/>
    </source>
</evidence>
<sequence>MKDRYQPGQPGPLPAAEPATNDTSAEGGEGCSLGELTAEEIVTARHRYYAAAAEATAALQNGDFLGGEQLFAATYAQTFRAWWDLVEGQVTVKRLAWDHALRRVRSWARHHLTGEAPATRPGTLFDHALAHASRMAARDFLAATGELLTRHLATEPGDAAGAGDDAEVLGPDTPANNLHPYRATVTTAQTP</sequence>
<gene>
    <name evidence="2" type="ORF">HNR30_009070</name>
</gene>
<dbReference type="RefSeq" id="WP_181616357.1">
    <property type="nucleotide sequence ID" value="NZ_BAABAM010000014.1"/>
</dbReference>
<dbReference type="EMBL" id="JACDUR010000012">
    <property type="protein sequence ID" value="MBA2897668.1"/>
    <property type="molecule type" value="Genomic_DNA"/>
</dbReference>
<dbReference type="AlphaFoldDB" id="A0A7W0HVY2"/>
<dbReference type="Proteomes" id="UP000530928">
    <property type="component" value="Unassembled WGS sequence"/>
</dbReference>
<keyword evidence="3" id="KW-1185">Reference proteome</keyword>
<comment type="caution">
    <text evidence="2">The sequence shown here is derived from an EMBL/GenBank/DDBJ whole genome shotgun (WGS) entry which is preliminary data.</text>
</comment>
<evidence type="ECO:0000256" key="1">
    <source>
        <dbReference type="SAM" id="MobiDB-lite"/>
    </source>
</evidence>
<feature type="region of interest" description="Disordered" evidence="1">
    <location>
        <begin position="155"/>
        <end position="191"/>
    </location>
</feature>
<evidence type="ECO:0000313" key="3">
    <source>
        <dbReference type="Proteomes" id="UP000530928"/>
    </source>
</evidence>
<name>A0A7W0HVY2_9ACTN</name>
<accession>A0A7W0HVY2</accession>